<dbReference type="SUPFAM" id="SSF55811">
    <property type="entry name" value="Nudix"/>
    <property type="match status" value="1"/>
</dbReference>
<dbReference type="CDD" id="cd03674">
    <property type="entry name" value="NUDIX_Hydrolase"/>
    <property type="match status" value="1"/>
</dbReference>
<gene>
    <name evidence="3" type="ORF">Rhe02_42730</name>
</gene>
<proteinExistence type="inferred from homology"/>
<organism evidence="3 4">
    <name type="scientific">Rhizocola hellebori</name>
    <dbReference type="NCBI Taxonomy" id="1392758"/>
    <lineage>
        <taxon>Bacteria</taxon>
        <taxon>Bacillati</taxon>
        <taxon>Actinomycetota</taxon>
        <taxon>Actinomycetes</taxon>
        <taxon>Micromonosporales</taxon>
        <taxon>Micromonosporaceae</taxon>
        <taxon>Rhizocola</taxon>
    </lineage>
</organism>
<dbReference type="GO" id="GO:0016787">
    <property type="term" value="F:hydrolase activity"/>
    <property type="evidence" value="ECO:0007669"/>
    <property type="project" value="UniProtKB-KW"/>
</dbReference>
<dbReference type="InterPro" id="IPR000086">
    <property type="entry name" value="NUDIX_hydrolase_dom"/>
</dbReference>
<dbReference type="InterPro" id="IPR015797">
    <property type="entry name" value="NUDIX_hydrolase-like_dom_sf"/>
</dbReference>
<evidence type="ECO:0000313" key="4">
    <source>
        <dbReference type="Proteomes" id="UP000612899"/>
    </source>
</evidence>
<evidence type="ECO:0000313" key="3">
    <source>
        <dbReference type="EMBL" id="GIH06206.1"/>
    </source>
</evidence>
<sequence>MGDLYDDAVAQLSAWRADDPVRQRFLDLLASSPEVMWAGYPEAHVTASAMIVHPDLERVLLCLHGRMNKWVQVGGHCEPGDNSLLEAAMREAREESGLQDFLAQPVPIDLDIHQVNCRHGASYHYDVRFALLAQAGQVEQVSDESHELGWFAADSLPTPMAHATEHLVPLALKAFR</sequence>
<dbReference type="RefSeq" id="WP_239123953.1">
    <property type="nucleotide sequence ID" value="NZ_BONY01000025.1"/>
</dbReference>
<comment type="similarity">
    <text evidence="1">Belongs to the Nudix hydrolase family.</text>
</comment>
<keyword evidence="4" id="KW-1185">Reference proteome</keyword>
<reference evidence="3" key="1">
    <citation type="submission" date="2021-01" db="EMBL/GenBank/DDBJ databases">
        <title>Whole genome shotgun sequence of Rhizocola hellebori NBRC 109834.</title>
        <authorList>
            <person name="Komaki H."/>
            <person name="Tamura T."/>
        </authorList>
    </citation>
    <scope>NUCLEOTIDE SEQUENCE</scope>
    <source>
        <strain evidence="3">NBRC 109834</strain>
    </source>
</reference>
<evidence type="ECO:0000256" key="1">
    <source>
        <dbReference type="ARBA" id="ARBA00005582"/>
    </source>
</evidence>
<dbReference type="PROSITE" id="PS51462">
    <property type="entry name" value="NUDIX"/>
    <property type="match status" value="1"/>
</dbReference>
<name>A0A8J3VHN2_9ACTN</name>
<feature type="domain" description="Nudix hydrolase" evidence="2">
    <location>
        <begin position="42"/>
        <end position="174"/>
    </location>
</feature>
<accession>A0A8J3VHN2</accession>
<dbReference type="EMBL" id="BONY01000025">
    <property type="protein sequence ID" value="GIH06206.1"/>
    <property type="molecule type" value="Genomic_DNA"/>
</dbReference>
<dbReference type="AlphaFoldDB" id="A0A8J3VHN2"/>
<dbReference type="Gene3D" id="3.90.79.10">
    <property type="entry name" value="Nucleoside Triphosphate Pyrophosphohydrolase"/>
    <property type="match status" value="1"/>
</dbReference>
<dbReference type="PANTHER" id="PTHR43736:SF1">
    <property type="entry name" value="DIHYDRONEOPTERIN TRIPHOSPHATE DIPHOSPHATASE"/>
    <property type="match status" value="1"/>
</dbReference>
<dbReference type="Pfam" id="PF00293">
    <property type="entry name" value="NUDIX"/>
    <property type="match status" value="1"/>
</dbReference>
<keyword evidence="3" id="KW-0378">Hydrolase</keyword>
<comment type="caution">
    <text evidence="3">The sequence shown here is derived from an EMBL/GenBank/DDBJ whole genome shotgun (WGS) entry which is preliminary data.</text>
</comment>
<dbReference type="Proteomes" id="UP000612899">
    <property type="component" value="Unassembled WGS sequence"/>
</dbReference>
<protein>
    <submittedName>
        <fullName evidence="3">NUDIX hydrolase</fullName>
    </submittedName>
</protein>
<evidence type="ECO:0000259" key="2">
    <source>
        <dbReference type="PROSITE" id="PS51462"/>
    </source>
</evidence>
<dbReference type="PANTHER" id="PTHR43736">
    <property type="entry name" value="ADP-RIBOSE PYROPHOSPHATASE"/>
    <property type="match status" value="1"/>
</dbReference>